<dbReference type="AlphaFoldDB" id="A0A410JZA7"/>
<dbReference type="SUPFAM" id="SSF52540">
    <property type="entry name" value="P-loop containing nucleoside triphosphate hydrolases"/>
    <property type="match status" value="1"/>
</dbReference>
<dbReference type="NCBIfam" id="TIGR02562">
    <property type="entry name" value="cas3_yersinia"/>
    <property type="match status" value="1"/>
</dbReference>
<dbReference type="InterPro" id="IPR013395">
    <property type="entry name" value="CRISPR-assoc_Cas3_yers"/>
</dbReference>
<name>A0A410JZA7_9BACT</name>
<dbReference type="InterPro" id="IPR048823">
    <property type="entry name" value="Cas3_I-F_Cas2"/>
</dbReference>
<evidence type="ECO:0000259" key="9">
    <source>
        <dbReference type="PROSITE" id="PS51643"/>
    </source>
</evidence>
<dbReference type="PROSITE" id="PS51643">
    <property type="entry name" value="HD_CAS3"/>
    <property type="match status" value="1"/>
</dbReference>
<evidence type="ECO:0000313" key="11">
    <source>
        <dbReference type="Proteomes" id="UP000287502"/>
    </source>
</evidence>
<dbReference type="InterPro" id="IPR006483">
    <property type="entry name" value="CRISPR-assoc_Cas3_HD"/>
</dbReference>
<evidence type="ECO:0000256" key="5">
    <source>
        <dbReference type="ARBA" id="ARBA00022801"/>
    </source>
</evidence>
<dbReference type="InterPro" id="IPR038257">
    <property type="entry name" value="CRISPR-assoc_Cas3_HD_sf"/>
</dbReference>
<evidence type="ECO:0000256" key="1">
    <source>
        <dbReference type="ARBA" id="ARBA00006847"/>
    </source>
</evidence>
<feature type="domain" description="HD Cas3-type" evidence="9">
    <location>
        <begin position="102"/>
        <end position="302"/>
    </location>
</feature>
<dbReference type="KEGG" id="gtl:EP073_08800"/>
<keyword evidence="4" id="KW-0547">Nucleotide-binding</keyword>
<dbReference type="RefSeq" id="WP_128466783.1">
    <property type="nucleotide sequence ID" value="NZ_CP035108.1"/>
</dbReference>
<keyword evidence="3" id="KW-0479">Metal-binding</keyword>
<dbReference type="OrthoDB" id="220028at2"/>
<dbReference type="Pfam" id="PF22590">
    <property type="entry name" value="Cas3-like_C_2"/>
    <property type="match status" value="1"/>
</dbReference>
<protein>
    <submittedName>
        <fullName evidence="10">Type I-F CRISPR-associated helicase Cas3</fullName>
    </submittedName>
</protein>
<evidence type="ECO:0000256" key="7">
    <source>
        <dbReference type="ARBA" id="ARBA00022840"/>
    </source>
</evidence>
<keyword evidence="8" id="KW-0051">Antiviral defense</keyword>
<evidence type="ECO:0000256" key="3">
    <source>
        <dbReference type="ARBA" id="ARBA00022723"/>
    </source>
</evidence>
<dbReference type="GO" id="GO:0051607">
    <property type="term" value="P:defense response to virus"/>
    <property type="evidence" value="ECO:0007669"/>
    <property type="project" value="UniProtKB-KW"/>
</dbReference>
<dbReference type="InterPro" id="IPR054712">
    <property type="entry name" value="Cas3-like_dom"/>
</dbReference>
<dbReference type="EMBL" id="CP035108">
    <property type="protein sequence ID" value="QAR33497.1"/>
    <property type="molecule type" value="Genomic_DNA"/>
</dbReference>
<dbReference type="GO" id="GO:0016787">
    <property type="term" value="F:hydrolase activity"/>
    <property type="evidence" value="ECO:0007669"/>
    <property type="project" value="UniProtKB-KW"/>
</dbReference>
<evidence type="ECO:0000256" key="6">
    <source>
        <dbReference type="ARBA" id="ARBA00022806"/>
    </source>
</evidence>
<dbReference type="Proteomes" id="UP000287502">
    <property type="component" value="Chromosome"/>
</dbReference>
<evidence type="ECO:0000256" key="4">
    <source>
        <dbReference type="ARBA" id="ARBA00022741"/>
    </source>
</evidence>
<dbReference type="GO" id="GO:0046872">
    <property type="term" value="F:metal ion binding"/>
    <property type="evidence" value="ECO:0007669"/>
    <property type="project" value="UniProtKB-KW"/>
</dbReference>
<organism evidence="10 11">
    <name type="scientific">Geovibrio thiophilus</name>
    <dbReference type="NCBI Taxonomy" id="139438"/>
    <lineage>
        <taxon>Bacteria</taxon>
        <taxon>Pseudomonadati</taxon>
        <taxon>Deferribacterota</taxon>
        <taxon>Deferribacteres</taxon>
        <taxon>Deferribacterales</taxon>
        <taxon>Geovibrionaceae</taxon>
        <taxon>Geovibrio</taxon>
    </lineage>
</organism>
<comment type="similarity">
    <text evidence="1">In the N-terminal section; belongs to the CRISPR-associated nuclease Cas3-HD family.</text>
</comment>
<dbReference type="GO" id="GO:0004386">
    <property type="term" value="F:helicase activity"/>
    <property type="evidence" value="ECO:0007669"/>
    <property type="project" value="UniProtKB-KW"/>
</dbReference>
<evidence type="ECO:0000313" key="10">
    <source>
        <dbReference type="EMBL" id="QAR33497.1"/>
    </source>
</evidence>
<keyword evidence="5" id="KW-0378">Hydrolase</keyword>
<dbReference type="Gene3D" id="1.10.3210.30">
    <property type="match status" value="1"/>
</dbReference>
<comment type="similarity">
    <text evidence="2">In the central section; belongs to the CRISPR-associated helicase Cas3 family.</text>
</comment>
<reference evidence="10 11" key="1">
    <citation type="submission" date="2019-01" db="EMBL/GenBank/DDBJ databases">
        <title>Geovibrio thiophilus DSM 11263, complete genome.</title>
        <authorList>
            <person name="Spring S."/>
            <person name="Bunk B."/>
            <person name="Sproer C."/>
        </authorList>
    </citation>
    <scope>NUCLEOTIDE SEQUENCE [LARGE SCALE GENOMIC DNA]</scope>
    <source>
        <strain evidence="10 11">DSM 11263</strain>
    </source>
</reference>
<dbReference type="GO" id="GO:0005524">
    <property type="term" value="F:ATP binding"/>
    <property type="evidence" value="ECO:0007669"/>
    <property type="project" value="UniProtKB-KW"/>
</dbReference>
<evidence type="ECO:0000256" key="2">
    <source>
        <dbReference type="ARBA" id="ARBA00009046"/>
    </source>
</evidence>
<dbReference type="Pfam" id="PF21384">
    <property type="entry name" value="Cas3_I-F_Cas2"/>
    <property type="match status" value="1"/>
</dbReference>
<gene>
    <name evidence="10" type="primary">cas3f</name>
    <name evidence="10" type="ORF">EP073_08800</name>
</gene>
<keyword evidence="6" id="KW-0347">Helicase</keyword>
<evidence type="ECO:0000256" key="8">
    <source>
        <dbReference type="ARBA" id="ARBA00023118"/>
    </source>
</evidence>
<proteinExistence type="inferred from homology"/>
<dbReference type="InterPro" id="IPR027417">
    <property type="entry name" value="P-loop_NTPase"/>
</dbReference>
<keyword evidence="11" id="KW-1185">Reference proteome</keyword>
<sequence length="1058" mass="118928">MNVIFVSQCHKNALKETRRVLDQFAERIGDRTWQTSITHAGLVTVRTLLRKTARKNTAVACHWVRGKNRTELMWIVGNASSFNSGGAVPTNRTERKILRSDSENDWQTGEIIKLLVSLAALLHDLGKSCESFQKSLENTKPQKSLIRHEWLSVLLIKQFIGSDDDTGWLNRLADGDISFPSSVIKPKNTAKPFSGLPPVASAVCWLIVSHHRMPYNDEPNEIDNLPEAINAEWCRSSITDEDAIDGYFKFPMGTPADSEKWRKAAAKAAKRTLQHQNIFTTELYDPYIINISRMVLMLGDHIYSSLKSSLDRVNGDPDFPLYANTANADRGAKTKNQKLDEHLLGVHKFCGQIMHGLPGLRKSLPVLGFHKRLRERSALSKFRWQDKAYDTASSVREATEQGGFFGINMASTGCGKTIANARIMYALANGDTGARMTIALGLRTLTLQTGNEYADMLGFDYSTLAVLVGGMAMKELHELNKEENTTYGESSEELLPENSYIQYEGNIDDSPIGDWLKRTRGADKLVNAPVLTCTIDHIMPVSEGTAGGRQLAPMLRLMTGDLVLDEPDDYDIDDLYACTRLVYFAGLLGSRVLLSSATVAPAIAEGLFKAYAAGREAHNKNRGQEHSRNIVCGWFDEFTSHAETDVSGGVFAGLHSEFASKRAEKLTKSEVRRRAAIIPVVDGVYSHRELIEIIINAAKELHGHNSFKDEKSGAESSFGLVRIANINNLVGLVKAFADQDTGDDYAVHICCYHSRFPMVLRSEIEKNLDSLLKRGKGKDIASNPVFRNSVRKYPDKKHHIFIVFASPVAEVGRDHDYDWAVIEPSSMRSVIQIAGRVRRHRDGEWDKVNIYVLDKNINAMKGRGAPYSRPGFEKGSSCMSKQTMTELIRAEQIETVNALPRIMEKTAANHKDNLSDFEHYCLRRVLTDETNREVFTTARFWNTDAYLSAYMQYKKPFRKEDGKSIEYVPVYNSNTVIMHRLEEGKLVVDGELFKWVGKPDADFFIPLDYEELIEELAEVKGMSEEECSVRFGTFSLTMRDKDLDSYSYNEYLGIFKEE</sequence>
<keyword evidence="7" id="KW-0067">ATP-binding</keyword>
<accession>A0A410JZA7</accession>